<keyword evidence="1" id="KW-0812">Transmembrane</keyword>
<dbReference type="EMBL" id="BAABHY010000006">
    <property type="protein sequence ID" value="GAA5113862.1"/>
    <property type="molecule type" value="Genomic_DNA"/>
</dbReference>
<keyword evidence="1" id="KW-1133">Transmembrane helix</keyword>
<keyword evidence="1" id="KW-0472">Membrane</keyword>
<organism evidence="2 3">
    <name type="scientific">Orbus sasakiae</name>
    <dbReference type="NCBI Taxonomy" id="1078475"/>
    <lineage>
        <taxon>Bacteria</taxon>
        <taxon>Pseudomonadati</taxon>
        <taxon>Pseudomonadota</taxon>
        <taxon>Gammaproteobacteria</taxon>
        <taxon>Orbales</taxon>
        <taxon>Orbaceae</taxon>
        <taxon>Orbus</taxon>
    </lineage>
</organism>
<accession>A0ABP9NC11</accession>
<feature type="transmembrane region" description="Helical" evidence="1">
    <location>
        <begin position="76"/>
        <end position="94"/>
    </location>
</feature>
<reference evidence="3" key="1">
    <citation type="journal article" date="2019" name="Int. J. Syst. Evol. Microbiol.">
        <title>The Global Catalogue of Microorganisms (GCM) 10K type strain sequencing project: providing services to taxonomists for standard genome sequencing and annotation.</title>
        <authorList>
            <consortium name="The Broad Institute Genomics Platform"/>
            <consortium name="The Broad Institute Genome Sequencing Center for Infectious Disease"/>
            <person name="Wu L."/>
            <person name="Ma J."/>
        </authorList>
    </citation>
    <scope>NUCLEOTIDE SEQUENCE [LARGE SCALE GENOMIC DNA]</scope>
    <source>
        <strain evidence="3">JCM 18050</strain>
    </source>
</reference>
<comment type="caution">
    <text evidence="2">The sequence shown here is derived from an EMBL/GenBank/DDBJ whole genome shotgun (WGS) entry which is preliminary data.</text>
</comment>
<dbReference type="RefSeq" id="WP_345492300.1">
    <property type="nucleotide sequence ID" value="NZ_BAABHY010000006.1"/>
</dbReference>
<dbReference type="Proteomes" id="UP001500171">
    <property type="component" value="Unassembled WGS sequence"/>
</dbReference>
<evidence type="ECO:0000313" key="3">
    <source>
        <dbReference type="Proteomes" id="UP001500171"/>
    </source>
</evidence>
<protein>
    <submittedName>
        <fullName evidence="2">Uncharacterized protein</fullName>
    </submittedName>
</protein>
<gene>
    <name evidence="2" type="ORF">GCM10023211_22620</name>
</gene>
<name>A0ABP9NC11_9GAMM</name>
<sequence length="98" mass="11385">MMITLKTPHKSMLDIFDIPIIGAIIFFIIAFIPVPIYMMISEIYDVKYDADNGLIQGITAIWNLVLSYILKVKIGIFFIPCWILFFVVFCLKFFNIIN</sequence>
<keyword evidence="3" id="KW-1185">Reference proteome</keyword>
<feature type="transmembrane region" description="Helical" evidence="1">
    <location>
        <begin position="20"/>
        <end position="40"/>
    </location>
</feature>
<evidence type="ECO:0000313" key="2">
    <source>
        <dbReference type="EMBL" id="GAA5113862.1"/>
    </source>
</evidence>
<evidence type="ECO:0000256" key="1">
    <source>
        <dbReference type="SAM" id="Phobius"/>
    </source>
</evidence>
<proteinExistence type="predicted"/>
<feature type="transmembrane region" description="Helical" evidence="1">
    <location>
        <begin position="52"/>
        <end position="70"/>
    </location>
</feature>